<sequence length="92" mass="10460">MLATQSIDTYYTNDYCEHSNPIQNLVQPSPSKGRCYNGSKNPVVMLPFSLDVEHSPYSILHQASIVHTIYSIFNDFIIPFALHRAPRFVQSS</sequence>
<organism evidence="1 2">
    <name type="scientific">Choanephora cucurbitarum</name>
    <dbReference type="NCBI Taxonomy" id="101091"/>
    <lineage>
        <taxon>Eukaryota</taxon>
        <taxon>Fungi</taxon>
        <taxon>Fungi incertae sedis</taxon>
        <taxon>Mucoromycota</taxon>
        <taxon>Mucoromycotina</taxon>
        <taxon>Mucoromycetes</taxon>
        <taxon>Mucorales</taxon>
        <taxon>Mucorineae</taxon>
        <taxon>Choanephoraceae</taxon>
        <taxon>Choanephoroideae</taxon>
        <taxon>Choanephora</taxon>
    </lineage>
</organism>
<reference evidence="1 2" key="1">
    <citation type="submission" date="2016-03" db="EMBL/GenBank/DDBJ databases">
        <title>Choanephora cucurbitarum.</title>
        <authorList>
            <person name="Min B."/>
            <person name="Park H."/>
            <person name="Park J.-H."/>
            <person name="Shin H.-D."/>
            <person name="Choi I.-G."/>
        </authorList>
    </citation>
    <scope>NUCLEOTIDE SEQUENCE [LARGE SCALE GENOMIC DNA]</scope>
    <source>
        <strain evidence="1 2">KUS-F28377</strain>
    </source>
</reference>
<keyword evidence="2" id="KW-1185">Reference proteome</keyword>
<comment type="caution">
    <text evidence="1">The sequence shown here is derived from an EMBL/GenBank/DDBJ whole genome shotgun (WGS) entry which is preliminary data.</text>
</comment>
<accession>A0A1C7MZN3</accession>
<dbReference type="InParanoid" id="A0A1C7MZN3"/>
<protein>
    <submittedName>
        <fullName evidence="1">Uncharacterized protein</fullName>
    </submittedName>
</protein>
<gene>
    <name evidence="1" type="ORF">A0J61_09718</name>
</gene>
<evidence type="ECO:0000313" key="2">
    <source>
        <dbReference type="Proteomes" id="UP000093000"/>
    </source>
</evidence>
<evidence type="ECO:0000313" key="1">
    <source>
        <dbReference type="EMBL" id="OBZ82232.1"/>
    </source>
</evidence>
<proteinExistence type="predicted"/>
<dbReference type="AlphaFoldDB" id="A0A1C7MZN3"/>
<dbReference type="Proteomes" id="UP000093000">
    <property type="component" value="Unassembled WGS sequence"/>
</dbReference>
<name>A0A1C7MZN3_9FUNG</name>
<dbReference type="EMBL" id="LUGH01000919">
    <property type="protein sequence ID" value="OBZ82232.1"/>
    <property type="molecule type" value="Genomic_DNA"/>
</dbReference>